<feature type="transmembrane region" description="Helical" evidence="1">
    <location>
        <begin position="86"/>
        <end position="115"/>
    </location>
</feature>
<organism evidence="2 3">
    <name type="scientific">Ceratitis capitata</name>
    <name type="common">Mediterranean fruit fly</name>
    <name type="synonym">Tephritis capitata</name>
    <dbReference type="NCBI Taxonomy" id="7213"/>
    <lineage>
        <taxon>Eukaryota</taxon>
        <taxon>Metazoa</taxon>
        <taxon>Ecdysozoa</taxon>
        <taxon>Arthropoda</taxon>
        <taxon>Hexapoda</taxon>
        <taxon>Insecta</taxon>
        <taxon>Pterygota</taxon>
        <taxon>Neoptera</taxon>
        <taxon>Endopterygota</taxon>
        <taxon>Diptera</taxon>
        <taxon>Brachycera</taxon>
        <taxon>Muscomorpha</taxon>
        <taxon>Tephritoidea</taxon>
        <taxon>Tephritidae</taxon>
        <taxon>Ceratitis</taxon>
        <taxon>Ceratitis</taxon>
    </lineage>
</organism>
<dbReference type="AlphaFoldDB" id="A0A811V8W0"/>
<protein>
    <submittedName>
        <fullName evidence="2">(Mediterranean fruit fly) hypothetical protein</fullName>
    </submittedName>
</protein>
<evidence type="ECO:0000313" key="2">
    <source>
        <dbReference type="EMBL" id="CAD7006073.1"/>
    </source>
</evidence>
<proteinExistence type="predicted"/>
<evidence type="ECO:0000256" key="1">
    <source>
        <dbReference type="SAM" id="Phobius"/>
    </source>
</evidence>
<keyword evidence="1" id="KW-0472">Membrane</keyword>
<reference evidence="2" key="1">
    <citation type="submission" date="2020-11" db="EMBL/GenBank/DDBJ databases">
        <authorList>
            <person name="Whitehead M."/>
        </authorList>
    </citation>
    <scope>NUCLEOTIDE SEQUENCE</scope>
    <source>
        <strain evidence="2">EGII</strain>
    </source>
</reference>
<comment type="caution">
    <text evidence="2">The sequence shown here is derived from an EMBL/GenBank/DDBJ whole genome shotgun (WGS) entry which is preliminary data.</text>
</comment>
<keyword evidence="1" id="KW-1133">Transmembrane helix</keyword>
<dbReference type="EMBL" id="CAJHJT010000034">
    <property type="protein sequence ID" value="CAD7006073.1"/>
    <property type="molecule type" value="Genomic_DNA"/>
</dbReference>
<dbReference type="Proteomes" id="UP000606786">
    <property type="component" value="Unassembled WGS sequence"/>
</dbReference>
<gene>
    <name evidence="2" type="ORF">CCAP1982_LOCUS14408</name>
</gene>
<sequence>MCVSALVYMVCAFHSKYQLGLGHLSLMCGKVMHISHLPQTTTATATGAADARCHATIFKCMDVFARERKYVCALSRRMSAYHYYTYIYLFIYLLRLFSCLHSQFVAATCLVNWIVHKYSLIYAANEQRCVASNQSTSRANN</sequence>
<name>A0A811V8W0_CERCA</name>
<evidence type="ECO:0000313" key="3">
    <source>
        <dbReference type="Proteomes" id="UP000606786"/>
    </source>
</evidence>
<keyword evidence="3" id="KW-1185">Reference proteome</keyword>
<accession>A0A811V8W0</accession>
<keyword evidence="1" id="KW-0812">Transmembrane</keyword>